<accession>A0AAV4XZZ4</accession>
<evidence type="ECO:0000313" key="1">
    <source>
        <dbReference type="EMBL" id="GIZ00647.1"/>
    </source>
</evidence>
<evidence type="ECO:0000313" key="2">
    <source>
        <dbReference type="Proteomes" id="UP001054945"/>
    </source>
</evidence>
<reference evidence="1 2" key="1">
    <citation type="submission" date="2021-06" db="EMBL/GenBank/DDBJ databases">
        <title>Caerostris extrusa draft genome.</title>
        <authorList>
            <person name="Kono N."/>
            <person name="Arakawa K."/>
        </authorList>
    </citation>
    <scope>NUCLEOTIDE SEQUENCE [LARGE SCALE GENOMIC DNA]</scope>
</reference>
<name>A0AAV4XZZ4_CAEEX</name>
<dbReference type="Proteomes" id="UP001054945">
    <property type="component" value="Unassembled WGS sequence"/>
</dbReference>
<proteinExistence type="predicted"/>
<keyword evidence="2" id="KW-1185">Reference proteome</keyword>
<comment type="caution">
    <text evidence="1">The sequence shown here is derived from an EMBL/GenBank/DDBJ whole genome shotgun (WGS) entry which is preliminary data.</text>
</comment>
<dbReference type="AlphaFoldDB" id="A0AAV4XZZ4"/>
<protein>
    <submittedName>
        <fullName evidence="1">Uncharacterized protein</fullName>
    </submittedName>
</protein>
<dbReference type="EMBL" id="BPLR01001188">
    <property type="protein sequence ID" value="GIZ00647.1"/>
    <property type="molecule type" value="Genomic_DNA"/>
</dbReference>
<gene>
    <name evidence="1" type="ORF">CEXT_651001</name>
</gene>
<organism evidence="1 2">
    <name type="scientific">Caerostris extrusa</name>
    <name type="common">Bark spider</name>
    <name type="synonym">Caerostris bankana</name>
    <dbReference type="NCBI Taxonomy" id="172846"/>
    <lineage>
        <taxon>Eukaryota</taxon>
        <taxon>Metazoa</taxon>
        <taxon>Ecdysozoa</taxon>
        <taxon>Arthropoda</taxon>
        <taxon>Chelicerata</taxon>
        <taxon>Arachnida</taxon>
        <taxon>Araneae</taxon>
        <taxon>Araneomorphae</taxon>
        <taxon>Entelegynae</taxon>
        <taxon>Araneoidea</taxon>
        <taxon>Araneidae</taxon>
        <taxon>Caerostris</taxon>
    </lineage>
</organism>
<sequence>MFDEKALKVLQRCPLICIWEKISGKVLNSTPGNFQQYILIKLLHYVVHGSQMTGILSKAVYSQHLWLDSSNRFNVAQGTSKGR</sequence>